<feature type="region of interest" description="Disordered" evidence="1">
    <location>
        <begin position="1"/>
        <end position="33"/>
    </location>
</feature>
<protein>
    <submittedName>
        <fullName evidence="2">Uncharacterized protein</fullName>
    </submittedName>
</protein>
<gene>
    <name evidence="2" type="ORF">RRF57_006060</name>
</gene>
<dbReference type="EMBL" id="JAWHQM010000015">
    <property type="protein sequence ID" value="KAK5630345.1"/>
    <property type="molecule type" value="Genomic_DNA"/>
</dbReference>
<organism evidence="2 3">
    <name type="scientific">Xylaria bambusicola</name>
    <dbReference type="NCBI Taxonomy" id="326684"/>
    <lineage>
        <taxon>Eukaryota</taxon>
        <taxon>Fungi</taxon>
        <taxon>Dikarya</taxon>
        <taxon>Ascomycota</taxon>
        <taxon>Pezizomycotina</taxon>
        <taxon>Sordariomycetes</taxon>
        <taxon>Xylariomycetidae</taxon>
        <taxon>Xylariales</taxon>
        <taxon>Xylariaceae</taxon>
        <taxon>Xylaria</taxon>
    </lineage>
</organism>
<evidence type="ECO:0000313" key="2">
    <source>
        <dbReference type="EMBL" id="KAK5630345.1"/>
    </source>
</evidence>
<feature type="region of interest" description="Disordered" evidence="1">
    <location>
        <begin position="46"/>
        <end position="87"/>
    </location>
</feature>
<reference evidence="2 3" key="1">
    <citation type="submission" date="2023-10" db="EMBL/GenBank/DDBJ databases">
        <title>Draft genome sequence of Xylaria bambusicola isolate GMP-LS, the root and basal stem rot pathogen of sugarcane in Indonesia.</title>
        <authorList>
            <person name="Selvaraj P."/>
            <person name="Muralishankar V."/>
            <person name="Muruganantham S."/>
            <person name="Sp S."/>
            <person name="Haryani S."/>
            <person name="Lau K.J.X."/>
            <person name="Naqvi N.I."/>
        </authorList>
    </citation>
    <scope>NUCLEOTIDE SEQUENCE [LARGE SCALE GENOMIC DNA]</scope>
    <source>
        <strain evidence="2">GMP-LS</strain>
    </source>
</reference>
<comment type="caution">
    <text evidence="2">The sequence shown here is derived from an EMBL/GenBank/DDBJ whole genome shotgun (WGS) entry which is preliminary data.</text>
</comment>
<evidence type="ECO:0000313" key="3">
    <source>
        <dbReference type="Proteomes" id="UP001305414"/>
    </source>
</evidence>
<proteinExistence type="predicted"/>
<evidence type="ECO:0000256" key="1">
    <source>
        <dbReference type="SAM" id="MobiDB-lite"/>
    </source>
</evidence>
<dbReference type="Proteomes" id="UP001305414">
    <property type="component" value="Unassembled WGS sequence"/>
</dbReference>
<feature type="compositionally biased region" description="Basic and acidic residues" evidence="1">
    <location>
        <begin position="58"/>
        <end position="73"/>
    </location>
</feature>
<keyword evidence="3" id="KW-1185">Reference proteome</keyword>
<name>A0AAN7UDP0_9PEZI</name>
<accession>A0AAN7UDP0</accession>
<dbReference type="AlphaFoldDB" id="A0AAN7UDP0"/>
<sequence length="87" mass="9526">MSNPTSRPKDTSKPLFGPIQPNPNNNNKESEDDMFVLISKRNYWKDGKLVSSSGDPEPSAKKEKPGTVDKDGFETIALGDSNASSRK</sequence>